<dbReference type="SUPFAM" id="SSF50978">
    <property type="entry name" value="WD40 repeat-like"/>
    <property type="match status" value="1"/>
</dbReference>
<dbReference type="InterPro" id="IPR006575">
    <property type="entry name" value="RWD_dom"/>
</dbReference>
<evidence type="ECO:0000256" key="6">
    <source>
        <dbReference type="PROSITE-ProRule" id="PRU00221"/>
    </source>
</evidence>
<name>A0A875RUC9_EENNA</name>
<dbReference type="OrthoDB" id="311712at2759"/>
<evidence type="ECO:0000313" key="10">
    <source>
        <dbReference type="Proteomes" id="UP000662931"/>
    </source>
</evidence>
<feature type="compositionally biased region" description="Polar residues" evidence="7">
    <location>
        <begin position="940"/>
        <end position="950"/>
    </location>
</feature>
<accession>A0A875RUC9</accession>
<dbReference type="Pfam" id="PF05773">
    <property type="entry name" value="RWD"/>
    <property type="match status" value="1"/>
</dbReference>
<dbReference type="GO" id="GO:0005774">
    <property type="term" value="C:vacuolar membrane"/>
    <property type="evidence" value="ECO:0007669"/>
    <property type="project" value="TreeGrafter"/>
</dbReference>
<dbReference type="SMART" id="SM00591">
    <property type="entry name" value="RWD"/>
    <property type="match status" value="1"/>
</dbReference>
<evidence type="ECO:0000256" key="3">
    <source>
        <dbReference type="ARBA" id="ARBA00022574"/>
    </source>
</evidence>
<feature type="domain" description="RWD" evidence="8">
    <location>
        <begin position="416"/>
        <end position="527"/>
    </location>
</feature>
<dbReference type="InterPro" id="IPR019775">
    <property type="entry name" value="WD40_repeat_CS"/>
</dbReference>
<evidence type="ECO:0000259" key="8">
    <source>
        <dbReference type="PROSITE" id="PS50908"/>
    </source>
</evidence>
<proteinExistence type="inferred from homology"/>
<dbReference type="InterPro" id="IPR049566">
    <property type="entry name" value="WDR59_RTC1-like_RING_Znf"/>
</dbReference>
<dbReference type="PANTHER" id="PTHR46170:SF1">
    <property type="entry name" value="GATOR COMPLEX PROTEIN WDR59"/>
    <property type="match status" value="1"/>
</dbReference>
<feature type="repeat" description="WD" evidence="6">
    <location>
        <begin position="81"/>
        <end position="116"/>
    </location>
</feature>
<gene>
    <name evidence="9" type="ORF">FOA43_001766</name>
</gene>
<dbReference type="EMBL" id="CP064812">
    <property type="protein sequence ID" value="QPG74437.1"/>
    <property type="molecule type" value="Genomic_DNA"/>
</dbReference>
<dbReference type="InterPro" id="IPR015943">
    <property type="entry name" value="WD40/YVTN_repeat-like_dom_sf"/>
</dbReference>
<dbReference type="AlphaFoldDB" id="A0A875RUC9"/>
<dbReference type="Pfam" id="PF17120">
    <property type="entry name" value="zf-RING_16"/>
    <property type="match status" value="1"/>
</dbReference>
<dbReference type="InterPro" id="IPR036322">
    <property type="entry name" value="WD40_repeat_dom_sf"/>
</dbReference>
<dbReference type="Proteomes" id="UP000662931">
    <property type="component" value="Chromosome 1"/>
</dbReference>
<evidence type="ECO:0000256" key="2">
    <source>
        <dbReference type="ARBA" id="ARBA00022554"/>
    </source>
</evidence>
<protein>
    <recommendedName>
        <fullName evidence="8">RWD domain-containing protein</fullName>
    </recommendedName>
</protein>
<comment type="similarity">
    <text evidence="5">Belongs to the WD repeat WDR59 family.</text>
</comment>
<evidence type="ECO:0000313" key="9">
    <source>
        <dbReference type="EMBL" id="QPG74437.1"/>
    </source>
</evidence>
<keyword evidence="4" id="KW-0677">Repeat</keyword>
<dbReference type="SMART" id="SM00320">
    <property type="entry name" value="WD40"/>
    <property type="match status" value="5"/>
</dbReference>
<reference evidence="9" key="1">
    <citation type="submission" date="2020-10" db="EMBL/GenBank/DDBJ databases">
        <authorList>
            <person name="Roach M.J.R."/>
        </authorList>
    </citation>
    <scope>NUCLEOTIDE SEQUENCE</scope>
    <source>
        <strain evidence="9">CBS 1945</strain>
    </source>
</reference>
<dbReference type="GeneID" id="62195167"/>
<feature type="compositionally biased region" description="Low complexity" evidence="7">
    <location>
        <begin position="919"/>
        <end position="930"/>
    </location>
</feature>
<dbReference type="GO" id="GO:0035859">
    <property type="term" value="C:Seh1-associated complex"/>
    <property type="evidence" value="ECO:0007669"/>
    <property type="project" value="TreeGrafter"/>
</dbReference>
<dbReference type="InterPro" id="IPR049567">
    <property type="entry name" value="WDR59-like"/>
</dbReference>
<dbReference type="PANTHER" id="PTHR46170">
    <property type="entry name" value="GATOR COMPLEX PROTEIN WDR59"/>
    <property type="match status" value="1"/>
</dbReference>
<dbReference type="KEGG" id="bnn:FOA43_001766"/>
<dbReference type="Gene3D" id="2.130.10.10">
    <property type="entry name" value="YVTN repeat-like/Quinoprotein amine dehydrogenase"/>
    <property type="match status" value="1"/>
</dbReference>
<keyword evidence="10" id="KW-1185">Reference proteome</keyword>
<dbReference type="CDD" id="cd16488">
    <property type="entry name" value="mRING-H2-C3H3C2_Mio-like"/>
    <property type="match status" value="1"/>
</dbReference>
<dbReference type="Pfam" id="PF00400">
    <property type="entry name" value="WD40"/>
    <property type="match status" value="2"/>
</dbReference>
<evidence type="ECO:0000256" key="1">
    <source>
        <dbReference type="ARBA" id="ARBA00004116"/>
    </source>
</evidence>
<evidence type="ECO:0000256" key="5">
    <source>
        <dbReference type="ARBA" id="ARBA00038452"/>
    </source>
</evidence>
<dbReference type="PROSITE" id="PS50294">
    <property type="entry name" value="WD_REPEATS_REGION"/>
    <property type="match status" value="2"/>
</dbReference>
<dbReference type="PROSITE" id="PS50082">
    <property type="entry name" value="WD_REPEATS_2"/>
    <property type="match status" value="2"/>
</dbReference>
<dbReference type="GO" id="GO:0035591">
    <property type="term" value="F:signaling adaptor activity"/>
    <property type="evidence" value="ECO:0007669"/>
    <property type="project" value="TreeGrafter"/>
</dbReference>
<dbReference type="PROSITE" id="PS50908">
    <property type="entry name" value="RWD"/>
    <property type="match status" value="1"/>
</dbReference>
<evidence type="ECO:0000256" key="4">
    <source>
        <dbReference type="ARBA" id="ARBA00022737"/>
    </source>
</evidence>
<dbReference type="RefSeq" id="XP_038778002.1">
    <property type="nucleotide sequence ID" value="XM_038922074.1"/>
</dbReference>
<comment type="subcellular location">
    <subcellularLocation>
        <location evidence="1">Vacuole</location>
    </subcellularLocation>
</comment>
<feature type="region of interest" description="Disordered" evidence="7">
    <location>
        <begin position="919"/>
        <end position="951"/>
    </location>
</feature>
<organism evidence="9 10">
    <name type="scientific">Eeniella nana</name>
    <name type="common">Yeast</name>
    <name type="synonym">Brettanomyces nanus</name>
    <dbReference type="NCBI Taxonomy" id="13502"/>
    <lineage>
        <taxon>Eukaryota</taxon>
        <taxon>Fungi</taxon>
        <taxon>Dikarya</taxon>
        <taxon>Ascomycota</taxon>
        <taxon>Saccharomycotina</taxon>
        <taxon>Pichiomycetes</taxon>
        <taxon>Pichiales</taxon>
        <taxon>Pichiaceae</taxon>
        <taxon>Brettanomyces</taxon>
    </lineage>
</organism>
<keyword evidence="3 6" id="KW-0853">WD repeat</keyword>
<keyword evidence="2" id="KW-0926">Vacuole</keyword>
<feature type="repeat" description="WD" evidence="6">
    <location>
        <begin position="168"/>
        <end position="201"/>
    </location>
</feature>
<dbReference type="InterPro" id="IPR001680">
    <property type="entry name" value="WD40_rpt"/>
</dbReference>
<sequence>MSVAPNGRDAVLAGRKGLFVIDLDDPFAAPRWLHHETSWEVADVQWSPHKSKPSWIVSTSNQKAMVWNIARPSHDAIEHVLHSHTRAITDINFHPNHPELLATCSVDSFVLSWDLRCPQSPIHQWADWRAGSSQVKWNYIDPNILASAHDSHILIWDARKGALPLHRINAHEARINGIDWSRENKHRLISCSNDMSVKFWSYNVSCDTPTYTIHTDFPVARARHVPFGDHICGIMPSRGGNNSVYIVKYGDKEQESNLRPSYIFKGHTEPVKDFVWRTRHHENSSVDDREFQLVTWSADCDLRLWPINQDIYDNFNYVKNKPLPQGIHLQDFDYRSYRPEPPTSSENSVIIRHHRGHRDAYSSPGGGRGSFTLYNDQFNHLNWISGIKVGQSAFQNVDNDFNRGFNDDTQPLNLGEEVSNVGHKFPRLRFEKISVSTGNLVISLNGPWSSDNKDGLIFIRVEIDFPENYPSKNGCPKFSLEQTHELSETKRQELLKNSREIAEKYCEARKFCLEPCMRFLLGERVSLDFTDSDEELPLDPYVIPYEGETAKNDEFSEVSGLESASISTASENVDSDEGLVPGDLKKPSFDSTPVPKGCGAIWTPSGHLVCFFNPKEAKKEQTIKFGQQGFSLMNPLRMGIPDNDRLELELTSSASSTSSLANDLDILQYDRLYRTNIPEVLRGSAVAGTLANHNYSLSTDRSQGTSNSRSKHNRNIVKIYDFTRLIPAKMELAYGYRVLGDTPENLAQHNALVAEKYGYKDIANCWKLLSILLVKDVEVDTSANGISANPQNELIDKFTRSIDRDDVALNYRFYWGSHPFGGQWLTHELMKYYEAKEDIQMLAMMSCILYEHNTNDKRSPEIPINTSYFVPVVSRTSSTEGSTSFHGIPQRPHMQSAVSFNARTLPGNATNMNRSMSTLSSISADSSLKNSESHRRRGIKQSNTTTNDNQIPHIPSIVTIEGSLPQYSPSSVASSAASNVFSHSFDKFMMNNGNANVSGSQQQRQQLKVSTDFSLPQVKLQILNKESLDLYDNVHSMDMEGMMDKEKLKLYRIEYASLLFFWGLPVSRAKILQFNYTDESETSDEYIEHRGEIGWIKQSQDSYNYRDRLREMKKCHYCLLQVKKRVTVCTHCHHIMHAECAMKWWEREKMMECASGCGCHCLEYKIVDM</sequence>
<dbReference type="PROSITE" id="PS00678">
    <property type="entry name" value="WD_REPEATS_1"/>
    <property type="match status" value="1"/>
</dbReference>
<dbReference type="GO" id="GO:0034198">
    <property type="term" value="P:cellular response to amino acid starvation"/>
    <property type="evidence" value="ECO:0007669"/>
    <property type="project" value="TreeGrafter"/>
</dbReference>
<evidence type="ECO:0000256" key="7">
    <source>
        <dbReference type="SAM" id="MobiDB-lite"/>
    </source>
</evidence>
<dbReference type="GO" id="GO:1904263">
    <property type="term" value="P:positive regulation of TORC1 signaling"/>
    <property type="evidence" value="ECO:0007669"/>
    <property type="project" value="TreeGrafter"/>
</dbReference>